<dbReference type="EMBL" id="CP033614">
    <property type="protein sequence ID" value="AYV57430.1"/>
    <property type="molecule type" value="Genomic_DNA"/>
</dbReference>
<proteinExistence type="predicted"/>
<dbReference type="AlphaFoldDB" id="A0A5F1XTD9"/>
<accession>A0A5F1XTD9</accession>
<evidence type="ECO:0000313" key="1">
    <source>
        <dbReference type="EMBL" id="AYV57430.1"/>
    </source>
</evidence>
<organism evidence="1 2">
    <name type="scientific">Leptospira kmetyi</name>
    <dbReference type="NCBI Taxonomy" id="408139"/>
    <lineage>
        <taxon>Bacteria</taxon>
        <taxon>Pseudomonadati</taxon>
        <taxon>Spirochaetota</taxon>
        <taxon>Spirochaetia</taxon>
        <taxon>Leptospirales</taxon>
        <taxon>Leptospiraceae</taxon>
        <taxon>Leptospira</taxon>
    </lineage>
</organism>
<name>A0A5F1XTD9_9LEPT</name>
<dbReference type="KEGG" id="lkm:EFP84_06870"/>
<dbReference type="Proteomes" id="UP000276407">
    <property type="component" value="Chromosome 1"/>
</dbReference>
<sequence>MSKGGKFGVWLEFGIFTGDSCKVGIGSSSLNLVTEIFSGNAPGSGAASFYHRGIGKQFFL</sequence>
<evidence type="ECO:0000313" key="2">
    <source>
        <dbReference type="Proteomes" id="UP000276407"/>
    </source>
</evidence>
<gene>
    <name evidence="1" type="ORF">EFP84_06870</name>
</gene>
<reference evidence="1 2" key="1">
    <citation type="submission" date="2018-11" db="EMBL/GenBank/DDBJ databases">
        <title>Complete genome sequence of Leptospira kmetyi isolate LS 001/16 from soil sample associated with a leptospirosis patient in Kelantan.</title>
        <authorList>
            <person name="Muhammad Yusoff F."/>
            <person name="Muhammad Yusoff S."/>
            <person name="Ahmad M.N."/>
            <person name="Yusof N.Y."/>
            <person name="Aziah I."/>
        </authorList>
    </citation>
    <scope>NUCLEOTIDE SEQUENCE [LARGE SCALE GENOMIC DNA]</scope>
    <source>
        <strain evidence="1 2">LS 001/16</strain>
    </source>
</reference>
<dbReference type="OrthoDB" id="9989759at2"/>
<protein>
    <submittedName>
        <fullName evidence="1">Uncharacterized protein</fullName>
    </submittedName>
</protein>